<reference evidence="11" key="1">
    <citation type="submission" date="2025-08" db="UniProtKB">
        <authorList>
            <consortium name="RefSeq"/>
        </authorList>
    </citation>
    <scope>IDENTIFICATION</scope>
</reference>
<dbReference type="GeneID" id="107269260"/>
<evidence type="ECO:0000256" key="4">
    <source>
        <dbReference type="ARBA" id="ARBA00023125"/>
    </source>
</evidence>
<evidence type="ECO:0000256" key="6">
    <source>
        <dbReference type="ARBA" id="ARBA00023242"/>
    </source>
</evidence>
<evidence type="ECO:0000256" key="1">
    <source>
        <dbReference type="ARBA" id="ARBA00004123"/>
    </source>
</evidence>
<feature type="compositionally biased region" description="Basic and acidic residues" evidence="8">
    <location>
        <begin position="116"/>
        <end position="127"/>
    </location>
</feature>
<keyword evidence="3" id="KW-0805">Transcription regulation</keyword>
<feature type="compositionally biased region" description="Polar residues" evidence="8">
    <location>
        <begin position="91"/>
        <end position="101"/>
    </location>
</feature>
<keyword evidence="10" id="KW-1185">Reference proteome</keyword>
<feature type="domain" description="BZIP" evidence="9">
    <location>
        <begin position="284"/>
        <end position="347"/>
    </location>
</feature>
<dbReference type="GO" id="GO:0000981">
    <property type="term" value="F:DNA-binding transcription factor activity, RNA polymerase II-specific"/>
    <property type="evidence" value="ECO:0007669"/>
    <property type="project" value="TreeGrafter"/>
</dbReference>
<dbReference type="RefSeq" id="XP_015598403.1">
    <property type="nucleotide sequence ID" value="XM_015742917.2"/>
</dbReference>
<keyword evidence="5" id="KW-0804">Transcription</keyword>
<feature type="compositionally biased region" description="Basic residues" evidence="8">
    <location>
        <begin position="77"/>
        <end position="89"/>
    </location>
</feature>
<evidence type="ECO:0000256" key="5">
    <source>
        <dbReference type="ARBA" id="ARBA00023163"/>
    </source>
</evidence>
<dbReference type="FunFam" id="1.20.5.170:FF:000007">
    <property type="entry name" value="hepatic leukemia factor isoform X2"/>
    <property type="match status" value="1"/>
</dbReference>
<dbReference type="InterPro" id="IPR040223">
    <property type="entry name" value="PAR_bZIP"/>
</dbReference>
<gene>
    <name evidence="11" type="primary">LOC107269260</name>
</gene>
<feature type="region of interest" description="Disordered" evidence="8">
    <location>
        <begin position="1"/>
        <end position="127"/>
    </location>
</feature>
<dbReference type="InterPro" id="IPR046347">
    <property type="entry name" value="bZIP_sf"/>
</dbReference>
<dbReference type="PROSITE" id="PS50217">
    <property type="entry name" value="BZIP"/>
    <property type="match status" value="1"/>
</dbReference>
<dbReference type="PANTHER" id="PTHR11988">
    <property type="entry name" value="THYROTROPH EMBRYONIC FACTOR RELATED"/>
    <property type="match status" value="1"/>
</dbReference>
<evidence type="ECO:0000256" key="8">
    <source>
        <dbReference type="SAM" id="MobiDB-lite"/>
    </source>
</evidence>
<accession>A0AAJ7BZM8</accession>
<keyword evidence="7" id="KW-0175">Coiled coil</keyword>
<dbReference type="Gene3D" id="1.20.5.170">
    <property type="match status" value="1"/>
</dbReference>
<proteinExistence type="inferred from homology"/>
<evidence type="ECO:0000256" key="7">
    <source>
        <dbReference type="SAM" id="Coils"/>
    </source>
</evidence>
<feature type="region of interest" description="Disordered" evidence="8">
    <location>
        <begin position="185"/>
        <end position="278"/>
    </location>
</feature>
<evidence type="ECO:0000313" key="10">
    <source>
        <dbReference type="Proteomes" id="UP000694920"/>
    </source>
</evidence>
<comment type="subcellular location">
    <subcellularLocation>
        <location evidence="1">Nucleus</location>
    </subcellularLocation>
</comment>
<dbReference type="InterPro" id="IPR004827">
    <property type="entry name" value="bZIP"/>
</dbReference>
<feature type="compositionally biased region" description="Basic and acidic residues" evidence="8">
    <location>
        <begin position="250"/>
        <end position="265"/>
    </location>
</feature>
<dbReference type="GO" id="GO:0005634">
    <property type="term" value="C:nucleus"/>
    <property type="evidence" value="ECO:0007669"/>
    <property type="project" value="UniProtKB-SubCell"/>
</dbReference>
<feature type="compositionally biased region" description="Polar residues" evidence="8">
    <location>
        <begin position="37"/>
        <end position="67"/>
    </location>
</feature>
<dbReference type="CDD" id="cd14695">
    <property type="entry name" value="bZIP_HLF"/>
    <property type="match status" value="1"/>
</dbReference>
<keyword evidence="6" id="KW-0539">Nucleus</keyword>
<dbReference type="Pfam" id="PF07716">
    <property type="entry name" value="bZIP_2"/>
    <property type="match status" value="1"/>
</dbReference>
<dbReference type="SMART" id="SM00338">
    <property type="entry name" value="BRLZ"/>
    <property type="match status" value="1"/>
</dbReference>
<dbReference type="PANTHER" id="PTHR11988:SF27">
    <property type="entry name" value="GH27708P"/>
    <property type="match status" value="1"/>
</dbReference>
<dbReference type="AlphaFoldDB" id="A0AAJ7BZM8"/>
<dbReference type="SUPFAM" id="SSF57959">
    <property type="entry name" value="Leucine zipper domain"/>
    <property type="match status" value="1"/>
</dbReference>
<keyword evidence="4" id="KW-0238">DNA-binding</keyword>
<organism evidence="10 11">
    <name type="scientific">Cephus cinctus</name>
    <name type="common">Wheat stem sawfly</name>
    <dbReference type="NCBI Taxonomy" id="211228"/>
    <lineage>
        <taxon>Eukaryota</taxon>
        <taxon>Metazoa</taxon>
        <taxon>Ecdysozoa</taxon>
        <taxon>Arthropoda</taxon>
        <taxon>Hexapoda</taxon>
        <taxon>Insecta</taxon>
        <taxon>Pterygota</taxon>
        <taxon>Neoptera</taxon>
        <taxon>Endopterygota</taxon>
        <taxon>Hymenoptera</taxon>
        <taxon>Cephoidea</taxon>
        <taxon>Cephidae</taxon>
        <taxon>Cephus</taxon>
    </lineage>
</organism>
<protein>
    <submittedName>
        <fullName evidence="11">Thyrotroph embryonic factor isoform X12</fullName>
    </submittedName>
</protein>
<sequence length="350" mass="39371">MGSEEGSGMAPITDPGASWQHHYVWPNPHPHHGHHPQYQQSLQMTATSLTNSQQHQLQLPSVQPTPSHQQHQYHQQQQHHHHHHHHHPRGQMTSRRPSSYGSPGDPMITSSLKGKQGKDGPEEKKDADGELWGNVEAQAAFLGPNLWDKTLPYDADLKVLNHYVDLDEFLSENGIPVDGVAGGGQGTMQGGQLHKMNNNDAGGHQGPAGLHLEPVTKRERSPSPSECCSPDTLNPPSPADSTLSMASSGRDFDPRTRAFSDEELKPQPMIKKSRKQFVPDDLKDDKYWARRRKNNMAAKRSRDARRMKENQIALRAGFLEKENMGLRQELDRLKNENMLLRDKLSKYTDV</sequence>
<comment type="similarity">
    <text evidence="2">Belongs to the bZIP family. PAR subfamily.</text>
</comment>
<evidence type="ECO:0000259" key="9">
    <source>
        <dbReference type="PROSITE" id="PS50217"/>
    </source>
</evidence>
<evidence type="ECO:0000256" key="2">
    <source>
        <dbReference type="ARBA" id="ARBA00009208"/>
    </source>
</evidence>
<dbReference type="Proteomes" id="UP000694920">
    <property type="component" value="Unplaced"/>
</dbReference>
<dbReference type="CTD" id="54704"/>
<name>A0AAJ7BZM8_CEPCN</name>
<evidence type="ECO:0000313" key="11">
    <source>
        <dbReference type="RefSeq" id="XP_015598403.1"/>
    </source>
</evidence>
<dbReference type="GO" id="GO:0000978">
    <property type="term" value="F:RNA polymerase II cis-regulatory region sequence-specific DNA binding"/>
    <property type="evidence" value="ECO:0007669"/>
    <property type="project" value="TreeGrafter"/>
</dbReference>
<evidence type="ECO:0000256" key="3">
    <source>
        <dbReference type="ARBA" id="ARBA00023015"/>
    </source>
</evidence>
<feature type="coiled-coil region" evidence="7">
    <location>
        <begin position="316"/>
        <end position="350"/>
    </location>
</feature>